<dbReference type="EMBL" id="FNOT01000002">
    <property type="protein sequence ID" value="SDX63457.1"/>
    <property type="molecule type" value="Genomic_DNA"/>
</dbReference>
<dbReference type="Pfam" id="PF01966">
    <property type="entry name" value="HD"/>
    <property type="match status" value="1"/>
</dbReference>
<organism evidence="2 3">
    <name type="scientific">Geodermatophilus africanus</name>
    <dbReference type="NCBI Taxonomy" id="1137993"/>
    <lineage>
        <taxon>Bacteria</taxon>
        <taxon>Bacillati</taxon>
        <taxon>Actinomycetota</taxon>
        <taxon>Actinomycetes</taxon>
        <taxon>Geodermatophilales</taxon>
        <taxon>Geodermatophilaceae</taxon>
        <taxon>Geodermatophilus</taxon>
    </lineage>
</organism>
<gene>
    <name evidence="2" type="ORF">SAMN05660209_00917</name>
</gene>
<evidence type="ECO:0000313" key="3">
    <source>
        <dbReference type="Proteomes" id="UP000198921"/>
    </source>
</evidence>
<dbReference type="Proteomes" id="UP000198921">
    <property type="component" value="Unassembled WGS sequence"/>
</dbReference>
<dbReference type="SUPFAM" id="SSF109604">
    <property type="entry name" value="HD-domain/PDEase-like"/>
    <property type="match status" value="1"/>
</dbReference>
<proteinExistence type="predicted"/>
<reference evidence="3" key="1">
    <citation type="submission" date="2016-10" db="EMBL/GenBank/DDBJ databases">
        <authorList>
            <person name="Varghese N."/>
            <person name="Submissions S."/>
        </authorList>
    </citation>
    <scope>NUCLEOTIDE SEQUENCE [LARGE SCALE GENOMIC DNA]</scope>
    <source>
        <strain evidence="3">DSM 45422</strain>
    </source>
</reference>
<evidence type="ECO:0000313" key="2">
    <source>
        <dbReference type="EMBL" id="SDX63457.1"/>
    </source>
</evidence>
<feature type="domain" description="HD" evidence="1">
    <location>
        <begin position="36"/>
        <end position="109"/>
    </location>
</feature>
<protein>
    <submittedName>
        <fullName evidence="2">HD domain-containing protein</fullName>
    </submittedName>
</protein>
<dbReference type="RefSeq" id="WP_211516991.1">
    <property type="nucleotide sequence ID" value="NZ_FNOT01000002.1"/>
</dbReference>
<dbReference type="STRING" id="1137993.SAMN05660209_00917"/>
<dbReference type="Gene3D" id="1.10.3210.10">
    <property type="entry name" value="Hypothetical protein af1432"/>
    <property type="match status" value="1"/>
</dbReference>
<accession>A0A1H3DAS2</accession>
<sequence length="199" mass="21681">MPDLQQRELRDAVTGHPLVEAAFGLAHDLLGGLSSRWRHTRGVAHRAATAAAAVPQTDRPVLVAAAWLHDIGYAQPLRRSGFHPLDGAWHLQEHSWPEPLAGLVAHHSAARFVAAVRGLAGPLRAFSAPRFARGPLADALTYADQTTGPDGQVMAVEDRLAEMLRRHGPDSPNARVHPQRAPAIRAAVLRIEQRLRARR</sequence>
<evidence type="ECO:0000259" key="1">
    <source>
        <dbReference type="Pfam" id="PF01966"/>
    </source>
</evidence>
<dbReference type="InterPro" id="IPR006674">
    <property type="entry name" value="HD_domain"/>
</dbReference>
<keyword evidence="3" id="KW-1185">Reference proteome</keyword>
<dbReference type="AlphaFoldDB" id="A0A1H3DAS2"/>
<name>A0A1H3DAS2_9ACTN</name>